<keyword evidence="2" id="KW-1185">Reference proteome</keyword>
<gene>
    <name evidence="1" type="ordered locus">ECL_03482</name>
</gene>
<dbReference type="OrthoDB" id="6613085at2"/>
<evidence type="ECO:0000313" key="2">
    <source>
        <dbReference type="Proteomes" id="UP000002363"/>
    </source>
</evidence>
<dbReference type="RefSeq" id="WP_013097973.1">
    <property type="nucleotide sequence ID" value="NC_014121.1"/>
</dbReference>
<dbReference type="AlphaFoldDB" id="A0A0H3CPD1"/>
<reference evidence="1 2" key="1">
    <citation type="journal article" date="2010" name="J. Bacteriol.">
        <title>Complete genome sequence of Enterobacter cloacae subsp. cloacae type strain ATCC 13047.</title>
        <authorList>
            <person name="Ren Y."/>
            <person name="Ren Y."/>
            <person name="Zhou Z."/>
            <person name="Guo X."/>
            <person name="Li Y."/>
            <person name="Feng L."/>
            <person name="Wang L."/>
        </authorList>
    </citation>
    <scope>NUCLEOTIDE SEQUENCE [LARGE SCALE GENOMIC DNA]</scope>
    <source>
        <strain evidence="2">ATCC 13047 / DSM 30054 / NBRC 13535 / NCTC 10005 / WDCM 00083 / NCDC 279-56</strain>
    </source>
</reference>
<accession>A0A0H3CPD1</accession>
<name>A0A0H3CPD1_ENTCC</name>
<organism evidence="1 2">
    <name type="scientific">Enterobacter cloacae subsp. cloacae (strain ATCC 13047 / DSM 30054 / NBRC 13535 / NCTC 10005 / WDCM 00083 / NCDC 279-56)</name>
    <dbReference type="NCBI Taxonomy" id="716541"/>
    <lineage>
        <taxon>Bacteria</taxon>
        <taxon>Pseudomonadati</taxon>
        <taxon>Pseudomonadota</taxon>
        <taxon>Gammaproteobacteria</taxon>
        <taxon>Enterobacterales</taxon>
        <taxon>Enterobacteriaceae</taxon>
        <taxon>Enterobacter</taxon>
        <taxon>Enterobacter cloacae complex</taxon>
    </lineage>
</organism>
<sequence length="389" mass="42905">MKRPIARKNDRLPVPRTNHFTPEARQRVINGLVATAKADFVSLVHWLKTGKQNGEPIPLDKCESLRTAILNLETLKAGVQTDWKHAIQLMEKEIKKSHQLNASVPAPSQLVTGVLRNLNDISEKIAAGKAVPEMLGRLENMQQMIANLKGNEGLIKSISILTRSAQDALRGYSKKQPKSKIRKPEKANPLLREEQSFRAECAPLIGENDIFIIASCIISMSARLGQYPVSLAKRAAALKGVIKTELLPELLELLQQDVELNALVPLHRDKDDNTRSDGGKLVGLTGVVEGGSSIGVEAQRIITTELKKLAYISAVQRVYLDTARLGLALENDTFKVIEEVKRIADKHKWSPLSVAVYATYKTPGIIPDIARDVITLLAQDEVLPATVKR</sequence>
<dbReference type="EMBL" id="CP001918">
    <property type="protein sequence ID" value="ADF63016.1"/>
    <property type="molecule type" value="Genomic_DNA"/>
</dbReference>
<protein>
    <submittedName>
        <fullName evidence="1">Uncharacterized protein</fullName>
    </submittedName>
</protein>
<dbReference type="EnsemblBacteria" id="ADF63016">
    <property type="protein sequence ID" value="ADF63016"/>
    <property type="gene ID" value="ECL_03482"/>
</dbReference>
<dbReference type="KEGG" id="enc:ECL_03482"/>
<dbReference type="Proteomes" id="UP000002363">
    <property type="component" value="Chromosome"/>
</dbReference>
<evidence type="ECO:0000313" key="1">
    <source>
        <dbReference type="EMBL" id="ADF63016.1"/>
    </source>
</evidence>
<dbReference type="PATRIC" id="fig|716541.4.peg.3642"/>
<dbReference type="eggNOG" id="ENOG5033TRB">
    <property type="taxonomic scope" value="Bacteria"/>
</dbReference>
<dbReference type="HOGENOM" id="CLU_709216_0_0_6"/>
<proteinExistence type="predicted"/>